<evidence type="ECO:0000313" key="2">
    <source>
        <dbReference type="EMBL" id="RKR03588.1"/>
    </source>
</evidence>
<protein>
    <submittedName>
        <fullName evidence="2">Phage FluMu gp28-like protein</fullName>
    </submittedName>
</protein>
<proteinExistence type="predicted"/>
<dbReference type="AlphaFoldDB" id="A0A495DKY9"/>
<evidence type="ECO:0000313" key="3">
    <source>
        <dbReference type="Proteomes" id="UP000273675"/>
    </source>
</evidence>
<dbReference type="EMBL" id="RBIM01000001">
    <property type="protein sequence ID" value="RKR03588.1"/>
    <property type="molecule type" value="Genomic_DNA"/>
</dbReference>
<name>A0A495DKY9_9PROT</name>
<organism evidence="2 3">
    <name type="scientific">Maricaulis maris</name>
    <dbReference type="NCBI Taxonomy" id="74318"/>
    <lineage>
        <taxon>Bacteria</taxon>
        <taxon>Pseudomonadati</taxon>
        <taxon>Pseudomonadota</taxon>
        <taxon>Alphaproteobacteria</taxon>
        <taxon>Maricaulales</taxon>
        <taxon>Maricaulaceae</taxon>
        <taxon>Maricaulis</taxon>
    </lineage>
</organism>
<sequence>MSEPPTIDQDVPRSPIDDVFPGMMPPEGLDPLADGILMEHQRAWIADQSPLKLGEKGRRTGITFAEALDSTLIAMAAKSAGGDHTYYVGDTKDKGLEFVAVAARFAKTVAKELLDVEEFVFTDVQEDGSSKDIAAYRIRFASGNQIVGLSSNPANIRGLQGRVVIDEAAFHRNVAAVIDACNALLIWGGTIRIISTHNGALNPFNELIKEIHQGLYDYSIHRITFDDAVANGLYERVCLVRGWEASPEGKEEWYRRVRKAYGSRAEAMREELDAIPREGDGVLLPLAWIEACSTAEYKVVRWEPPFEGFVDMPEAARRGEMAVFLNEQVAPALDRFRDQGLTWHLGGDFAMRQDRSSYPIGFVGQDLKRHVPLILELRTCPYDQQKQALFWLVQYVGAFASGVLDANGNGMVLAQEARQKFGPSRIVELMPSDEWLREYTPRFRAAFEDKTILLPADLDVRNDLRQFKIVGGVAKIPRHVRTEGSDGGKRHADSAVATLNFFAATFGGDAPRWRPLTEAGEMQPGRANPEANWIPLDA</sequence>
<feature type="region of interest" description="Disordered" evidence="1">
    <location>
        <begin position="514"/>
        <end position="538"/>
    </location>
</feature>
<dbReference type="Gene3D" id="3.40.50.300">
    <property type="entry name" value="P-loop containing nucleotide triphosphate hydrolases"/>
    <property type="match status" value="1"/>
</dbReference>
<dbReference type="InterPro" id="IPR012036">
    <property type="entry name" value="Phage_Mu_Gp28"/>
</dbReference>
<dbReference type="Proteomes" id="UP000273675">
    <property type="component" value="Unassembled WGS sequence"/>
</dbReference>
<accession>A0A495DKY9</accession>
<dbReference type="InterPro" id="IPR027417">
    <property type="entry name" value="P-loop_NTPase"/>
</dbReference>
<dbReference type="RefSeq" id="WP_199288350.1">
    <property type="nucleotide sequence ID" value="NZ_RBIM01000001.1"/>
</dbReference>
<evidence type="ECO:0000256" key="1">
    <source>
        <dbReference type="SAM" id="MobiDB-lite"/>
    </source>
</evidence>
<comment type="caution">
    <text evidence="2">The sequence shown here is derived from an EMBL/GenBank/DDBJ whole genome shotgun (WGS) entry which is preliminary data.</text>
</comment>
<dbReference type="PIRSF" id="PIRSF007056">
    <property type="entry name" value="UCP007056"/>
    <property type="match status" value="1"/>
</dbReference>
<gene>
    <name evidence="2" type="ORF">C7435_0024</name>
</gene>
<dbReference type="Gene3D" id="3.30.420.240">
    <property type="match status" value="1"/>
</dbReference>
<reference evidence="2 3" key="1">
    <citation type="submission" date="2018-10" db="EMBL/GenBank/DDBJ databases">
        <title>Genomic Encyclopedia of Type Strains, Phase IV (KMG-IV): sequencing the most valuable type-strain genomes for metagenomic binning, comparative biology and taxonomic classification.</title>
        <authorList>
            <person name="Goeker M."/>
        </authorList>
    </citation>
    <scope>NUCLEOTIDE SEQUENCE [LARGE SCALE GENOMIC DNA]</scope>
    <source>
        <strain evidence="2 3">DSM 4734</strain>
    </source>
</reference>